<gene>
    <name evidence="4" type="ORF">EST54_24625</name>
</gene>
<dbReference type="GeneID" id="95781096"/>
<comment type="similarity">
    <text evidence="1">Belongs to the AHA1 family.</text>
</comment>
<feature type="region of interest" description="Disordered" evidence="2">
    <location>
        <begin position="1"/>
        <end position="20"/>
    </location>
</feature>
<sequence>MTQNPATPQADEGGGPHGIALTRTFDARRELVFEAWTTPEHFAYWFGGELEVPVDRMAMDARPGGVWSLVMRTPDGGELPFSGVYREVAAPERLEFTVNDTAEPHGAEGELVRVTLTDLEGRTEMAFRQLGGHLSTEQYRQAEAGWAGFFDRLRELLARA</sequence>
<reference evidence="4 5" key="1">
    <citation type="submission" date="2019-01" db="EMBL/GenBank/DDBJ databases">
        <title>Draft genome sequences of the type strain Streptomyces sioyaensis DSM 40032 and its novel strain, TM32, a thermotolerant antibiotics-producing actinobacterium.</title>
        <authorList>
            <person name="Nakaew N."/>
            <person name="Lumyong S."/>
            <person name="Sloan W.T."/>
            <person name="Sungthong R."/>
        </authorList>
    </citation>
    <scope>NUCLEOTIDE SEQUENCE [LARGE SCALE GENOMIC DNA]</scope>
    <source>
        <strain evidence="4 5">DSM 40032</strain>
    </source>
</reference>
<dbReference type="Proteomes" id="UP000289482">
    <property type="component" value="Unassembled WGS sequence"/>
</dbReference>
<evidence type="ECO:0000256" key="1">
    <source>
        <dbReference type="ARBA" id="ARBA00006817"/>
    </source>
</evidence>
<dbReference type="CDD" id="cd07814">
    <property type="entry name" value="SRPBCC_CalC_Aha1-like"/>
    <property type="match status" value="1"/>
</dbReference>
<dbReference type="Gene3D" id="3.30.530.20">
    <property type="match status" value="1"/>
</dbReference>
<evidence type="ECO:0000313" key="4">
    <source>
        <dbReference type="EMBL" id="RXS63198.1"/>
    </source>
</evidence>
<dbReference type="Pfam" id="PF08327">
    <property type="entry name" value="AHSA1"/>
    <property type="match status" value="1"/>
</dbReference>
<dbReference type="AlphaFoldDB" id="A0A4Q1QLQ9"/>
<dbReference type="InterPro" id="IPR023393">
    <property type="entry name" value="START-like_dom_sf"/>
</dbReference>
<name>A0A4Q1QLQ9_9ACTN</name>
<organism evidence="4 5">
    <name type="scientific">Streptomyces sioyaensis</name>
    <dbReference type="NCBI Taxonomy" id="67364"/>
    <lineage>
        <taxon>Bacteria</taxon>
        <taxon>Bacillati</taxon>
        <taxon>Actinomycetota</taxon>
        <taxon>Actinomycetes</taxon>
        <taxon>Kitasatosporales</taxon>
        <taxon>Streptomycetaceae</taxon>
        <taxon>Streptomyces</taxon>
    </lineage>
</organism>
<accession>A0A4Q1QLQ9</accession>
<protein>
    <submittedName>
        <fullName evidence="4">SRPBCC domain-containing protein</fullName>
    </submittedName>
</protein>
<proteinExistence type="inferred from homology"/>
<keyword evidence="5" id="KW-1185">Reference proteome</keyword>
<dbReference type="RefSeq" id="WP_129249904.1">
    <property type="nucleotide sequence ID" value="NZ_JABZEL010000008.1"/>
</dbReference>
<evidence type="ECO:0000256" key="2">
    <source>
        <dbReference type="SAM" id="MobiDB-lite"/>
    </source>
</evidence>
<evidence type="ECO:0000313" key="5">
    <source>
        <dbReference type="Proteomes" id="UP000289482"/>
    </source>
</evidence>
<evidence type="ECO:0000259" key="3">
    <source>
        <dbReference type="Pfam" id="PF08327"/>
    </source>
</evidence>
<comment type="caution">
    <text evidence="4">The sequence shown here is derived from an EMBL/GenBank/DDBJ whole genome shotgun (WGS) entry which is preliminary data.</text>
</comment>
<dbReference type="InterPro" id="IPR013538">
    <property type="entry name" value="ASHA1/2-like_C"/>
</dbReference>
<feature type="domain" description="Activator of Hsp90 ATPase homologue 1/2-like C-terminal" evidence="3">
    <location>
        <begin position="26"/>
        <end position="157"/>
    </location>
</feature>
<dbReference type="EMBL" id="SDIF01000087">
    <property type="protein sequence ID" value="RXS63198.1"/>
    <property type="molecule type" value="Genomic_DNA"/>
</dbReference>
<dbReference type="SUPFAM" id="SSF55961">
    <property type="entry name" value="Bet v1-like"/>
    <property type="match status" value="1"/>
</dbReference>